<feature type="coiled-coil region" evidence="1">
    <location>
        <begin position="363"/>
        <end position="390"/>
    </location>
</feature>
<dbReference type="EMBL" id="AUWU02000001">
    <property type="protein sequence ID" value="KAH0577568.1"/>
    <property type="molecule type" value="Genomic_DNA"/>
</dbReference>
<accession>V6LGA9</accession>
<reference evidence="2 3" key="1">
    <citation type="journal article" date="2014" name="PLoS Genet.">
        <title>The Genome of Spironucleus salmonicida Highlights a Fish Pathogen Adapted to Fluctuating Environments.</title>
        <authorList>
            <person name="Xu F."/>
            <person name="Jerlstrom-Hultqvist J."/>
            <person name="Einarsson E."/>
            <person name="Astvaldsson A."/>
            <person name="Svard S.G."/>
            <person name="Andersson J.O."/>
        </authorList>
    </citation>
    <scope>NUCLEOTIDE SEQUENCE</scope>
    <source>
        <strain evidence="3">ATCC 50377</strain>
    </source>
</reference>
<keyword evidence="1" id="KW-0175">Coiled coil</keyword>
<protein>
    <submittedName>
        <fullName evidence="2">Uncharacterized protein</fullName>
    </submittedName>
</protein>
<proteinExistence type="predicted"/>
<gene>
    <name evidence="2" type="ORF">SS50377_16637</name>
    <name evidence="3" type="ORF">SS50377_20922</name>
</gene>
<keyword evidence="4" id="KW-1185">Reference proteome</keyword>
<dbReference type="Proteomes" id="UP000018208">
    <property type="component" value="Unassembled WGS sequence"/>
</dbReference>
<evidence type="ECO:0000313" key="3">
    <source>
        <dbReference type="EMBL" id="KAH0577568.1"/>
    </source>
</evidence>
<feature type="coiled-coil region" evidence="1">
    <location>
        <begin position="269"/>
        <end position="339"/>
    </location>
</feature>
<sequence length="431" mass="49071">MYSQIISRLRQLDRQTQQIYGDYTILPLEERNQAVLEMNCIKDEVSQIQQQVVAAIDQDYQSSPEDENEITQLIIQINQRFNMFNTLSQPSHIAPTSPIKANSMIPPHISVTSTTELNDNVKELREQLKIIHSMIIQAESANQISQQELEESKQIKDISTLAVTQLKNTTVIQNQYLQTELASIRQQLVDALEENNALKASLAELSMTNTQLNSECLIGKQNTDTLYEERKRTTEDFERIKGDMDRCKNKFDNLKQLYDFEVASYSTFREDAYRKIATLEAEKEALQCNNERLVERCDEIERCDMDSAAIEVKRAAVTIKHLTDNIVSLQDRLQENRSMTVDNADKLKATIAVISDGTISGALESDQIEKSQLMKELNDSRSELQQYKSMLSSVTKNSGHTTNNNQFQGINLLTPSQVKQAEDLSMSASKK</sequence>
<dbReference type="AlphaFoldDB" id="V6LGA9"/>
<evidence type="ECO:0000256" key="1">
    <source>
        <dbReference type="SAM" id="Coils"/>
    </source>
</evidence>
<dbReference type="VEuPathDB" id="GiardiaDB:SS50377_20922"/>
<feature type="coiled-coil region" evidence="1">
    <location>
        <begin position="174"/>
        <end position="215"/>
    </location>
</feature>
<name>V6LGA9_9EUKA</name>
<evidence type="ECO:0000313" key="4">
    <source>
        <dbReference type="Proteomes" id="UP000018208"/>
    </source>
</evidence>
<organism evidence="2">
    <name type="scientific">Spironucleus salmonicida</name>
    <dbReference type="NCBI Taxonomy" id="348837"/>
    <lineage>
        <taxon>Eukaryota</taxon>
        <taxon>Metamonada</taxon>
        <taxon>Diplomonadida</taxon>
        <taxon>Hexamitidae</taxon>
        <taxon>Hexamitinae</taxon>
        <taxon>Spironucleus</taxon>
    </lineage>
</organism>
<reference evidence="3" key="2">
    <citation type="submission" date="2020-12" db="EMBL/GenBank/DDBJ databases">
        <title>New Spironucleus salmonicida genome in near-complete chromosomes.</title>
        <authorList>
            <person name="Xu F."/>
            <person name="Kurt Z."/>
            <person name="Jimenez-Gonzalez A."/>
            <person name="Astvaldsson A."/>
            <person name="Andersson J.O."/>
            <person name="Svard S.G."/>
        </authorList>
    </citation>
    <scope>NUCLEOTIDE SEQUENCE</scope>
    <source>
        <strain evidence="3">ATCC 50377</strain>
    </source>
</reference>
<evidence type="ECO:0000313" key="2">
    <source>
        <dbReference type="EMBL" id="EST43595.1"/>
    </source>
</evidence>
<dbReference type="EMBL" id="KI546135">
    <property type="protein sequence ID" value="EST43595.1"/>
    <property type="molecule type" value="Genomic_DNA"/>
</dbReference>